<evidence type="ECO:0000256" key="1">
    <source>
        <dbReference type="SAM" id="MobiDB-lite"/>
    </source>
</evidence>
<proteinExistence type="predicted"/>
<dbReference type="Proteomes" id="UP000296352">
    <property type="component" value="Chromosome"/>
</dbReference>
<name>A0A4P7QIS1_9CORY</name>
<reference evidence="3 4" key="1">
    <citation type="submission" date="2019-04" db="EMBL/GenBank/DDBJ databases">
        <title>Corynebacterium endometrii sp. nov., isolated from the uterus of a cow with endometritis.</title>
        <authorList>
            <person name="Ballas P."/>
            <person name="Ruckert C."/>
            <person name="Wagener K."/>
            <person name="Drillich M."/>
            <person name="Kaempfer P."/>
            <person name="Busse H.-J."/>
            <person name="Ehling-Schulz M."/>
        </authorList>
    </citation>
    <scope>NUCLEOTIDE SEQUENCE [LARGE SCALE GENOMIC DNA]</scope>
    <source>
        <strain evidence="3 4">LMM-1653</strain>
    </source>
</reference>
<dbReference type="AlphaFoldDB" id="A0A4P7QIS1"/>
<evidence type="ECO:0000313" key="3">
    <source>
        <dbReference type="EMBL" id="QCB29390.1"/>
    </source>
</evidence>
<dbReference type="RefSeq" id="WP_136141978.1">
    <property type="nucleotide sequence ID" value="NZ_CP039247.1"/>
</dbReference>
<feature type="region of interest" description="Disordered" evidence="1">
    <location>
        <begin position="317"/>
        <end position="359"/>
    </location>
</feature>
<dbReference type="InterPro" id="IPR026004">
    <property type="entry name" value="Septum_form"/>
</dbReference>
<sequence precursor="true">MSTATSWRSGAAVNTMLVAALATGVFVASYDLASSPDSAILGGTSAAPTTNAEGEVVGTNAPFTTADVGTCLNWEVAEDGAVANFQQTPCEQEHRFEVSKREDLGIYPTSEFGPDADMPDLARQAELREELCHSATITYLGGKFDPAGKYAIAPILPPASAWANGDRTLLCGLQTTDEQGTPLPTSGKVVDNDQANIAQAGDCRAVGEDQVLRTVDCAEPHQLETTAVVNLGERFPEGFPEIGQQDDFLADRCAQTAEEYMGGEENLYQSTLQVYWGTVLEDSWNGGTRSVNCSLMHANPATNSFSTIVGSATDGREALSINGAPPTAQPKRNPLRSEAGQPPAPAPAEPGQAPAAPAQ</sequence>
<dbReference type="Pfam" id="PF13845">
    <property type="entry name" value="Septum_form"/>
    <property type="match status" value="1"/>
</dbReference>
<feature type="compositionally biased region" description="Low complexity" evidence="1">
    <location>
        <begin position="349"/>
        <end position="359"/>
    </location>
</feature>
<dbReference type="KEGG" id="cee:CENDO_10685"/>
<feature type="domain" description="Septum formation-related" evidence="2">
    <location>
        <begin position="69"/>
        <end position="293"/>
    </location>
</feature>
<evidence type="ECO:0000313" key="4">
    <source>
        <dbReference type="Proteomes" id="UP000296352"/>
    </source>
</evidence>
<accession>A0A4P7QIS1</accession>
<dbReference type="EMBL" id="CP039247">
    <property type="protein sequence ID" value="QCB29390.1"/>
    <property type="molecule type" value="Genomic_DNA"/>
</dbReference>
<gene>
    <name evidence="3" type="ORF">CENDO_10685</name>
</gene>
<organism evidence="3 4">
    <name type="scientific">Corynebacterium endometrii</name>
    <dbReference type="NCBI Taxonomy" id="2488819"/>
    <lineage>
        <taxon>Bacteria</taxon>
        <taxon>Bacillati</taxon>
        <taxon>Actinomycetota</taxon>
        <taxon>Actinomycetes</taxon>
        <taxon>Mycobacteriales</taxon>
        <taxon>Corynebacteriaceae</taxon>
        <taxon>Corynebacterium</taxon>
    </lineage>
</organism>
<dbReference type="OrthoDB" id="4266126at2"/>
<evidence type="ECO:0000259" key="2">
    <source>
        <dbReference type="Pfam" id="PF13845"/>
    </source>
</evidence>
<keyword evidence="4" id="KW-1185">Reference proteome</keyword>
<protein>
    <submittedName>
        <fullName evidence="3">Putative membrane protein</fullName>
    </submittedName>
</protein>